<dbReference type="GO" id="GO:0005737">
    <property type="term" value="C:cytoplasm"/>
    <property type="evidence" value="ECO:0007669"/>
    <property type="project" value="TreeGrafter"/>
</dbReference>
<keyword evidence="4" id="KW-0597">Phosphoprotein</keyword>
<keyword evidence="3" id="KW-0963">Cytoplasm</keyword>
<evidence type="ECO:0000259" key="9">
    <source>
        <dbReference type="Pfam" id="PF05010"/>
    </source>
</evidence>
<dbReference type="Gene3D" id="1.20.5.1700">
    <property type="match status" value="1"/>
</dbReference>
<dbReference type="GO" id="GO:0007097">
    <property type="term" value="P:nuclear migration"/>
    <property type="evidence" value="ECO:0007669"/>
    <property type="project" value="TreeGrafter"/>
</dbReference>
<name>A0A9Q1ECD9_SYNKA</name>
<evidence type="ECO:0000256" key="2">
    <source>
        <dbReference type="ARBA" id="ARBA00009423"/>
    </source>
</evidence>
<dbReference type="Proteomes" id="UP001152622">
    <property type="component" value="Chromosome 20"/>
</dbReference>
<dbReference type="FunFam" id="1.20.5.1700:FF:000001">
    <property type="entry name" value="Transforming acidic coiled-coil-containing protein 1 isoform 2"/>
    <property type="match status" value="1"/>
</dbReference>
<dbReference type="AlphaFoldDB" id="A0A9Q1ECD9"/>
<sequence length="398" mass="44715">MPAAEQEKTLPQKGSSVSGDVQECPPIPEQPKWQIPEFPTNLDTVENSQNSLAAADEEFVPGATFMSADFGQIDYLEQFGSTMFKESALRKQSLYLKFDPLVRESPKKPVSCATDAHQIPLPAAFASRMEKLAGGTKPKTESSSGKTDTLSFLEGFPAPAASPLVLDPSCTFGSLVPALPKPARGEAAIIEVLMYSQSDLDAVIAKVQAEAKGRNEEWREKYDKLLVDNKEMGKIMADFEATVSQVIEDSRKQKAESQEELQKVVQEKEQVMKDLNGMERSFTDFFKRLEKYKEVIEGYKKNEEILKRCAQDYLARIKQEEQRYRTLKVHAEEKIGLANDEIAQVRSKLKAETSALQAQLRREQLKVCSLQKSLEQKVKETEELTKLCDDLITNVQKH</sequence>
<comment type="similarity">
    <text evidence="2">Belongs to the TACC family.</text>
</comment>
<evidence type="ECO:0000256" key="7">
    <source>
        <dbReference type="SAM" id="Coils"/>
    </source>
</evidence>
<dbReference type="InterPro" id="IPR039915">
    <property type="entry name" value="TACC"/>
</dbReference>
<accession>A0A9Q1ECD9</accession>
<evidence type="ECO:0000256" key="3">
    <source>
        <dbReference type="ARBA" id="ARBA00022490"/>
    </source>
</evidence>
<evidence type="ECO:0000256" key="4">
    <source>
        <dbReference type="ARBA" id="ARBA00022553"/>
    </source>
</evidence>
<dbReference type="GO" id="GO:0005856">
    <property type="term" value="C:cytoskeleton"/>
    <property type="evidence" value="ECO:0007669"/>
    <property type="project" value="UniProtKB-SubCell"/>
</dbReference>
<comment type="caution">
    <text evidence="10">The sequence shown here is derived from an EMBL/GenBank/DDBJ whole genome shotgun (WGS) entry which is preliminary data.</text>
</comment>
<feature type="coiled-coil region" evidence="7">
    <location>
        <begin position="247"/>
        <end position="281"/>
    </location>
</feature>
<dbReference type="InterPro" id="IPR057663">
    <property type="entry name" value="TACC3_Aurora-A_bind"/>
</dbReference>
<proteinExistence type="inferred from homology"/>
<keyword evidence="5 7" id="KW-0175">Coiled coil</keyword>
<dbReference type="GO" id="GO:0007052">
    <property type="term" value="P:mitotic spindle organization"/>
    <property type="evidence" value="ECO:0007669"/>
    <property type="project" value="InterPro"/>
</dbReference>
<evidence type="ECO:0000256" key="5">
    <source>
        <dbReference type="ARBA" id="ARBA00023054"/>
    </source>
</evidence>
<dbReference type="Pfam" id="PF05010">
    <property type="entry name" value="TACC_C"/>
    <property type="match status" value="1"/>
</dbReference>
<organism evidence="10 11">
    <name type="scientific">Synaphobranchus kaupii</name>
    <name type="common">Kaup's arrowtooth eel</name>
    <dbReference type="NCBI Taxonomy" id="118154"/>
    <lineage>
        <taxon>Eukaryota</taxon>
        <taxon>Metazoa</taxon>
        <taxon>Chordata</taxon>
        <taxon>Craniata</taxon>
        <taxon>Vertebrata</taxon>
        <taxon>Euteleostomi</taxon>
        <taxon>Actinopterygii</taxon>
        <taxon>Neopterygii</taxon>
        <taxon>Teleostei</taxon>
        <taxon>Anguilliformes</taxon>
        <taxon>Synaphobranchidae</taxon>
        <taxon>Synaphobranchus</taxon>
    </lineage>
</organism>
<feature type="compositionally biased region" description="Basic and acidic residues" evidence="8">
    <location>
        <begin position="1"/>
        <end position="10"/>
    </location>
</feature>
<gene>
    <name evidence="10" type="ORF">SKAU_G00395460</name>
</gene>
<dbReference type="GO" id="GO:0021987">
    <property type="term" value="P:cerebral cortex development"/>
    <property type="evidence" value="ECO:0007669"/>
    <property type="project" value="TreeGrafter"/>
</dbReference>
<evidence type="ECO:0000256" key="1">
    <source>
        <dbReference type="ARBA" id="ARBA00004245"/>
    </source>
</evidence>
<evidence type="ECO:0000256" key="8">
    <source>
        <dbReference type="SAM" id="MobiDB-lite"/>
    </source>
</evidence>
<dbReference type="EMBL" id="JAINUF010000020">
    <property type="protein sequence ID" value="KAJ8336203.1"/>
    <property type="molecule type" value="Genomic_DNA"/>
</dbReference>
<feature type="domain" description="Transforming acidic coiled-coil-containing protein C-terminal" evidence="9">
    <location>
        <begin position="195"/>
        <end position="392"/>
    </location>
</feature>
<dbReference type="PANTHER" id="PTHR13924">
    <property type="entry name" value="TRANSFORMING ACIDIC COILED-COIL CONTAINING PROTEIN 1/2"/>
    <property type="match status" value="1"/>
</dbReference>
<keyword evidence="6" id="KW-0206">Cytoskeleton</keyword>
<evidence type="ECO:0000256" key="6">
    <source>
        <dbReference type="ARBA" id="ARBA00023212"/>
    </source>
</evidence>
<dbReference type="OrthoDB" id="10255048at2759"/>
<evidence type="ECO:0000313" key="11">
    <source>
        <dbReference type="Proteomes" id="UP001152622"/>
    </source>
</evidence>
<protein>
    <recommendedName>
        <fullName evidence="9">Transforming acidic coiled-coil-containing protein C-terminal domain-containing protein</fullName>
    </recommendedName>
</protein>
<dbReference type="InterPro" id="IPR007707">
    <property type="entry name" value="TACC_C"/>
</dbReference>
<evidence type="ECO:0000313" key="10">
    <source>
        <dbReference type="EMBL" id="KAJ8336203.1"/>
    </source>
</evidence>
<dbReference type="Pfam" id="PF25777">
    <property type="entry name" value="Aurora-A_bind_TACC3"/>
    <property type="match status" value="1"/>
</dbReference>
<keyword evidence="11" id="KW-1185">Reference proteome</keyword>
<feature type="region of interest" description="Disordered" evidence="8">
    <location>
        <begin position="1"/>
        <end position="35"/>
    </location>
</feature>
<reference evidence="10" key="1">
    <citation type="journal article" date="2023" name="Science">
        <title>Genome structures resolve the early diversification of teleost fishes.</title>
        <authorList>
            <person name="Parey E."/>
            <person name="Louis A."/>
            <person name="Montfort J."/>
            <person name="Bouchez O."/>
            <person name="Roques C."/>
            <person name="Iampietro C."/>
            <person name="Lluch J."/>
            <person name="Castinel A."/>
            <person name="Donnadieu C."/>
            <person name="Desvignes T."/>
            <person name="Floi Bucao C."/>
            <person name="Jouanno E."/>
            <person name="Wen M."/>
            <person name="Mejri S."/>
            <person name="Dirks R."/>
            <person name="Jansen H."/>
            <person name="Henkel C."/>
            <person name="Chen W.J."/>
            <person name="Zahm M."/>
            <person name="Cabau C."/>
            <person name="Klopp C."/>
            <person name="Thompson A.W."/>
            <person name="Robinson-Rechavi M."/>
            <person name="Braasch I."/>
            <person name="Lecointre G."/>
            <person name="Bobe J."/>
            <person name="Postlethwait J.H."/>
            <person name="Berthelot C."/>
            <person name="Roest Crollius H."/>
            <person name="Guiguen Y."/>
        </authorList>
    </citation>
    <scope>NUCLEOTIDE SEQUENCE</scope>
    <source>
        <strain evidence="10">WJC10195</strain>
    </source>
</reference>
<comment type="subcellular location">
    <subcellularLocation>
        <location evidence="1">Cytoplasm</location>
        <location evidence="1">Cytoskeleton</location>
    </subcellularLocation>
</comment>
<dbReference type="PANTHER" id="PTHR13924:SF4">
    <property type="entry name" value="TRANSFORMING ACIDIC COILED-COIL-CONTAINING PROTEIN 3"/>
    <property type="match status" value="1"/>
</dbReference>